<sequence length="134" mass="14562">MAPDGLFIDFYGPCVGRRHGPWQLRQSGLLNILPHVLNDGDNTSYCIYGDPACPLKPNLQVGFKGSKLTEAQNEFNAAMSKLETALLQSETLFLIGNFALVQLMSNAITLLKAAGVILLLFFAHASSRSLVRPA</sequence>
<proteinExistence type="predicted"/>
<evidence type="ECO:0000256" key="1">
    <source>
        <dbReference type="SAM" id="Phobius"/>
    </source>
</evidence>
<organism evidence="2">
    <name type="scientific">Phytophthora nicotianae</name>
    <name type="common">Potato buckeye rot agent</name>
    <name type="synonym">Phytophthora parasitica</name>
    <dbReference type="NCBI Taxonomy" id="4792"/>
    <lineage>
        <taxon>Eukaryota</taxon>
        <taxon>Sar</taxon>
        <taxon>Stramenopiles</taxon>
        <taxon>Oomycota</taxon>
        <taxon>Peronosporomycetes</taxon>
        <taxon>Peronosporales</taxon>
        <taxon>Peronosporaceae</taxon>
        <taxon>Phytophthora</taxon>
    </lineage>
</organism>
<name>W2MT84_PHYNI</name>
<accession>W2MT84</accession>
<dbReference type="AlphaFoldDB" id="W2MT84"/>
<keyword evidence="1" id="KW-0472">Membrane</keyword>
<reference evidence="2" key="1">
    <citation type="submission" date="2013-11" db="EMBL/GenBank/DDBJ databases">
        <title>The Genome Sequence of Phytophthora parasitica IAC_01/95.</title>
        <authorList>
            <consortium name="The Broad Institute Genomics Platform"/>
            <person name="Russ C."/>
            <person name="Tyler B."/>
            <person name="Panabieres F."/>
            <person name="Shan W."/>
            <person name="Tripathy S."/>
            <person name="Grunwald N."/>
            <person name="Machado M."/>
            <person name="Johnson C.S."/>
            <person name="Arredondo F."/>
            <person name="Hong C."/>
            <person name="Coffey M."/>
            <person name="Young S.K."/>
            <person name="Zeng Q."/>
            <person name="Gargeya S."/>
            <person name="Fitzgerald M."/>
            <person name="Abouelleil A."/>
            <person name="Alvarado L."/>
            <person name="Chapman S.B."/>
            <person name="Gainer-Dewar J."/>
            <person name="Goldberg J."/>
            <person name="Griggs A."/>
            <person name="Gujja S."/>
            <person name="Hansen M."/>
            <person name="Howarth C."/>
            <person name="Imamovic A."/>
            <person name="Ireland A."/>
            <person name="Larimer J."/>
            <person name="McCowan C."/>
            <person name="Murphy C."/>
            <person name="Pearson M."/>
            <person name="Poon T.W."/>
            <person name="Priest M."/>
            <person name="Roberts A."/>
            <person name="Saif S."/>
            <person name="Shea T."/>
            <person name="Sykes S."/>
            <person name="Wortman J."/>
            <person name="Nusbaum C."/>
            <person name="Birren B."/>
        </authorList>
    </citation>
    <scope>NUCLEOTIDE SEQUENCE [LARGE SCALE GENOMIC DNA]</scope>
    <source>
        <strain evidence="2">IAC_01/95</strain>
    </source>
</reference>
<dbReference type="Proteomes" id="UP000054532">
    <property type="component" value="Unassembled WGS sequence"/>
</dbReference>
<feature type="transmembrane region" description="Helical" evidence="1">
    <location>
        <begin position="99"/>
        <end position="122"/>
    </location>
</feature>
<gene>
    <name evidence="2" type="ORF">L914_14264</name>
</gene>
<evidence type="ECO:0008006" key="3">
    <source>
        <dbReference type="Google" id="ProtNLM"/>
    </source>
</evidence>
<keyword evidence="1" id="KW-0812">Transmembrane</keyword>
<evidence type="ECO:0000313" key="2">
    <source>
        <dbReference type="EMBL" id="ETM39592.1"/>
    </source>
</evidence>
<dbReference type="EMBL" id="KI694540">
    <property type="protein sequence ID" value="ETM39592.1"/>
    <property type="molecule type" value="Genomic_DNA"/>
</dbReference>
<keyword evidence="1" id="KW-1133">Transmembrane helix</keyword>
<protein>
    <recommendedName>
        <fullName evidence="3">DDE Tnp4 domain-containing protein</fullName>
    </recommendedName>
</protein>